<feature type="transmembrane region" description="Helical" evidence="1">
    <location>
        <begin position="166"/>
        <end position="185"/>
    </location>
</feature>
<sequence>MSDNASSMSPSITAMIRLDHMHVLSASHRYHASTPWWRKRAIVNNVCAALEIHAQLEEEIFYPALARALGDDETLAKSRPEHDEMRATIEKLRSMGPENAAYDGLFQQLIRNVVHHVADEETILLPDAERVLKHELHSLGAAMTRRRMELLGERPMEIALNNAGTFPLATALLGLSLVLALRYGLPGSRRALRAGRRT</sequence>
<dbReference type="CDD" id="cd12108">
    <property type="entry name" value="Hr-like"/>
    <property type="match status" value="1"/>
</dbReference>
<reference evidence="3 4" key="1">
    <citation type="submission" date="2021-11" db="EMBL/GenBank/DDBJ databases">
        <authorList>
            <person name="Oh E.-T."/>
            <person name="Kim S.-B."/>
        </authorList>
    </citation>
    <scope>NUCLEOTIDE SEQUENCE [LARGE SCALE GENOMIC DNA]</scope>
    <source>
        <strain evidence="3 4">MMS20-SJTN17</strain>
    </source>
</reference>
<dbReference type="Pfam" id="PF01814">
    <property type="entry name" value="Hemerythrin"/>
    <property type="match status" value="1"/>
</dbReference>
<keyword evidence="1" id="KW-0472">Membrane</keyword>
<dbReference type="EMBL" id="JAJITC010000005">
    <property type="protein sequence ID" value="MCC8402309.1"/>
    <property type="molecule type" value="Genomic_DNA"/>
</dbReference>
<evidence type="ECO:0000259" key="2">
    <source>
        <dbReference type="Pfam" id="PF01814"/>
    </source>
</evidence>
<dbReference type="PANTHER" id="PTHR35585:SF1">
    <property type="entry name" value="HHE DOMAIN PROTEIN (AFU_ORTHOLOGUE AFUA_4G00730)"/>
    <property type="match status" value="1"/>
</dbReference>
<dbReference type="Gene3D" id="1.20.120.520">
    <property type="entry name" value="nmb1532 protein domain like"/>
    <property type="match status" value="1"/>
</dbReference>
<organism evidence="3 4">
    <name type="scientific">Paraburkholderia translucens</name>
    <dbReference type="NCBI Taxonomy" id="2886945"/>
    <lineage>
        <taxon>Bacteria</taxon>
        <taxon>Pseudomonadati</taxon>
        <taxon>Pseudomonadota</taxon>
        <taxon>Betaproteobacteria</taxon>
        <taxon>Burkholderiales</taxon>
        <taxon>Burkholderiaceae</taxon>
        <taxon>Paraburkholderia</taxon>
    </lineage>
</organism>
<dbReference type="RefSeq" id="WP_230561518.1">
    <property type="nucleotide sequence ID" value="NZ_JAJITC010000005.1"/>
</dbReference>
<feature type="domain" description="Hemerythrin-like" evidence="2">
    <location>
        <begin position="13"/>
        <end position="126"/>
    </location>
</feature>
<dbReference type="Proteomes" id="UP001430614">
    <property type="component" value="Unassembled WGS sequence"/>
</dbReference>
<evidence type="ECO:0000313" key="3">
    <source>
        <dbReference type="EMBL" id="MCC8402309.1"/>
    </source>
</evidence>
<comment type="caution">
    <text evidence="3">The sequence shown here is derived from an EMBL/GenBank/DDBJ whole genome shotgun (WGS) entry which is preliminary data.</text>
</comment>
<keyword evidence="4" id="KW-1185">Reference proteome</keyword>
<dbReference type="PANTHER" id="PTHR35585">
    <property type="entry name" value="HHE DOMAIN PROTEIN (AFU_ORTHOLOGUE AFUA_4G00730)"/>
    <property type="match status" value="1"/>
</dbReference>
<accession>A0ABS8KC23</accession>
<name>A0ABS8KC23_9BURK</name>
<keyword evidence="1" id="KW-0812">Transmembrane</keyword>
<evidence type="ECO:0000256" key="1">
    <source>
        <dbReference type="SAM" id="Phobius"/>
    </source>
</evidence>
<proteinExistence type="predicted"/>
<evidence type="ECO:0000313" key="4">
    <source>
        <dbReference type="Proteomes" id="UP001430614"/>
    </source>
</evidence>
<gene>
    <name evidence="3" type="ORF">LJ655_10460</name>
</gene>
<keyword evidence="1" id="KW-1133">Transmembrane helix</keyword>
<protein>
    <submittedName>
        <fullName evidence="3">Hemerythrin domain-containing protein</fullName>
    </submittedName>
</protein>
<dbReference type="InterPro" id="IPR012312">
    <property type="entry name" value="Hemerythrin-like"/>
</dbReference>